<dbReference type="Pfam" id="PF00496">
    <property type="entry name" value="SBP_bac_5"/>
    <property type="match status" value="1"/>
</dbReference>
<sequence length="522" mass="56735">MPPASTDRFFGAPLRRRDVLRVAGAAFATIGIGASVVACSPNGGSAAAGKKVYRFSTEVPVGDTDPLLVGEYNAMILVGLVNEWLVSQDKDGKLIPRLAESWSPSPDGLSWDFALRSGAKFNDGSALTATDVASTFSLLIAPDSGSPAKSTFEGVLSSVETVGDGVVRFKLSRPFGDFPYLLTNANAVVLPAGYQTGSWIDNPIGAGQFILSDYKPGVGANYSKNPHYWNADQILLDGVDITYYSDPQAPILAFQAGEIDHIDPLFPTSDPLSALDAQRYRMVDLGYQRFDGIFLNVTTAPFDDPAVRQAIAWGIDRKAIIDTVYAGYADLGNDTTYFPNYAIRPKGLEQREQNVDEVRRLLSGRNLAFTITTNNKQLAEAVSQQLNAIPGFDVSVEVQTTERYYGEQNSWLTAPLTATNWPWEIPSQFIADIYAKSALFNASHYANPALQNLSFEYDATSEASKRQDLATEIGRIQWEDVPLIVPAFVRSKLLLGPRVQGEFSGKVDYSTGFPFAGITVEG</sequence>
<dbReference type="EMBL" id="JAAXPJ010000002">
    <property type="protein sequence ID" value="NKZ10811.1"/>
    <property type="molecule type" value="Genomic_DNA"/>
</dbReference>
<dbReference type="PIRSF" id="PIRSF002741">
    <property type="entry name" value="MppA"/>
    <property type="match status" value="1"/>
</dbReference>
<keyword evidence="3" id="KW-0813">Transport</keyword>
<accession>A0A7X6MLY0</accession>
<comment type="similarity">
    <text evidence="2">Belongs to the bacterial solute-binding protein 5 family.</text>
</comment>
<feature type="domain" description="Solute-binding protein family 5" evidence="5">
    <location>
        <begin position="93"/>
        <end position="423"/>
    </location>
</feature>
<comment type="subcellular location">
    <subcellularLocation>
        <location evidence="1">Cell envelope</location>
    </subcellularLocation>
</comment>
<reference evidence="6 7" key="1">
    <citation type="submission" date="2020-04" db="EMBL/GenBank/DDBJ databases">
        <title>MicrobeNet Type strains.</title>
        <authorList>
            <person name="Nicholson A.C."/>
        </authorList>
    </citation>
    <scope>NUCLEOTIDE SEQUENCE [LARGE SCALE GENOMIC DNA]</scope>
    <source>
        <strain evidence="6 7">ATCC 700731</strain>
    </source>
</reference>
<dbReference type="InterPro" id="IPR030678">
    <property type="entry name" value="Peptide/Ni-bd"/>
</dbReference>
<proteinExistence type="inferred from homology"/>
<dbReference type="RefSeq" id="WP_084621795.1">
    <property type="nucleotide sequence ID" value="NZ_HG322951.1"/>
</dbReference>
<evidence type="ECO:0000256" key="1">
    <source>
        <dbReference type="ARBA" id="ARBA00004196"/>
    </source>
</evidence>
<dbReference type="Gene3D" id="3.40.190.10">
    <property type="entry name" value="Periplasmic binding protein-like II"/>
    <property type="match status" value="1"/>
</dbReference>
<keyword evidence="4" id="KW-0732">Signal</keyword>
<dbReference type="PANTHER" id="PTHR30290">
    <property type="entry name" value="PERIPLASMIC BINDING COMPONENT OF ABC TRANSPORTER"/>
    <property type="match status" value="1"/>
</dbReference>
<organism evidence="6 7">
    <name type="scientific">Mycolicibacterium septicum DSM 44393</name>
    <dbReference type="NCBI Taxonomy" id="1341646"/>
    <lineage>
        <taxon>Bacteria</taxon>
        <taxon>Bacillati</taxon>
        <taxon>Actinomycetota</taxon>
        <taxon>Actinomycetes</taxon>
        <taxon>Mycobacteriales</taxon>
        <taxon>Mycobacteriaceae</taxon>
        <taxon>Mycolicibacterium</taxon>
    </lineage>
</organism>
<evidence type="ECO:0000313" key="6">
    <source>
        <dbReference type="EMBL" id="NKZ10811.1"/>
    </source>
</evidence>
<dbReference type="PANTHER" id="PTHR30290:SF10">
    <property type="entry name" value="PERIPLASMIC OLIGOPEPTIDE-BINDING PROTEIN-RELATED"/>
    <property type="match status" value="1"/>
</dbReference>
<dbReference type="GO" id="GO:1904680">
    <property type="term" value="F:peptide transmembrane transporter activity"/>
    <property type="evidence" value="ECO:0007669"/>
    <property type="project" value="TreeGrafter"/>
</dbReference>
<dbReference type="InterPro" id="IPR000914">
    <property type="entry name" value="SBP_5_dom"/>
</dbReference>
<dbReference type="GO" id="GO:0015833">
    <property type="term" value="P:peptide transport"/>
    <property type="evidence" value="ECO:0007669"/>
    <property type="project" value="TreeGrafter"/>
</dbReference>
<dbReference type="InterPro" id="IPR006311">
    <property type="entry name" value="TAT_signal"/>
</dbReference>
<evidence type="ECO:0000313" key="7">
    <source>
        <dbReference type="Proteomes" id="UP000518188"/>
    </source>
</evidence>
<dbReference type="SUPFAM" id="SSF53850">
    <property type="entry name" value="Periplasmic binding protein-like II"/>
    <property type="match status" value="1"/>
</dbReference>
<dbReference type="GO" id="GO:0030313">
    <property type="term" value="C:cell envelope"/>
    <property type="evidence" value="ECO:0007669"/>
    <property type="project" value="UniProtKB-SubCell"/>
</dbReference>
<dbReference type="GO" id="GO:0043190">
    <property type="term" value="C:ATP-binding cassette (ABC) transporter complex"/>
    <property type="evidence" value="ECO:0007669"/>
    <property type="project" value="InterPro"/>
</dbReference>
<dbReference type="PROSITE" id="PS51318">
    <property type="entry name" value="TAT"/>
    <property type="match status" value="1"/>
</dbReference>
<dbReference type="InterPro" id="IPR039424">
    <property type="entry name" value="SBP_5"/>
</dbReference>
<dbReference type="Proteomes" id="UP000518188">
    <property type="component" value="Unassembled WGS sequence"/>
</dbReference>
<dbReference type="AlphaFoldDB" id="A0A7X6MLY0"/>
<name>A0A7X6MLY0_9MYCO</name>
<evidence type="ECO:0000256" key="4">
    <source>
        <dbReference type="ARBA" id="ARBA00022729"/>
    </source>
</evidence>
<gene>
    <name evidence="6" type="ORF">HGA11_07450</name>
</gene>
<comment type="caution">
    <text evidence="6">The sequence shown here is derived from an EMBL/GenBank/DDBJ whole genome shotgun (WGS) entry which is preliminary data.</text>
</comment>
<dbReference type="GO" id="GO:0042597">
    <property type="term" value="C:periplasmic space"/>
    <property type="evidence" value="ECO:0007669"/>
    <property type="project" value="UniProtKB-ARBA"/>
</dbReference>
<evidence type="ECO:0000256" key="2">
    <source>
        <dbReference type="ARBA" id="ARBA00005695"/>
    </source>
</evidence>
<evidence type="ECO:0000259" key="5">
    <source>
        <dbReference type="Pfam" id="PF00496"/>
    </source>
</evidence>
<dbReference type="Gene3D" id="3.10.105.10">
    <property type="entry name" value="Dipeptide-binding Protein, Domain 3"/>
    <property type="match status" value="1"/>
</dbReference>
<evidence type="ECO:0000256" key="3">
    <source>
        <dbReference type="ARBA" id="ARBA00022448"/>
    </source>
</evidence>
<protein>
    <recommendedName>
        <fullName evidence="5">Solute-binding protein family 5 domain-containing protein</fullName>
    </recommendedName>
</protein>